<evidence type="ECO:0000256" key="1">
    <source>
        <dbReference type="ARBA" id="ARBA00001968"/>
    </source>
</evidence>
<evidence type="ECO:0000256" key="10">
    <source>
        <dbReference type="SAM" id="MobiDB-lite"/>
    </source>
</evidence>
<keyword evidence="5" id="KW-0132">Cell division</keyword>
<dbReference type="FunFam" id="3.30.1330.30:FF:000008">
    <property type="entry name" value="Protein pelota homolog"/>
    <property type="match status" value="1"/>
</dbReference>
<evidence type="ECO:0000313" key="13">
    <source>
        <dbReference type="Proteomes" id="UP000245942"/>
    </source>
</evidence>
<dbReference type="InterPro" id="IPR042226">
    <property type="entry name" value="eFR1_2_sf"/>
</dbReference>
<dbReference type="Proteomes" id="UP000245942">
    <property type="component" value="Unassembled WGS sequence"/>
</dbReference>
<dbReference type="GO" id="GO:1990533">
    <property type="term" value="C:Dom34-Hbs1 complex"/>
    <property type="evidence" value="ECO:0007669"/>
    <property type="project" value="UniProtKB-ARBA"/>
</dbReference>
<dbReference type="InterPro" id="IPR005142">
    <property type="entry name" value="eRF1_3"/>
</dbReference>
<evidence type="ECO:0000259" key="11">
    <source>
        <dbReference type="SMART" id="SM01194"/>
    </source>
</evidence>
<dbReference type="STRING" id="1684307.A0A316U2C6"/>
<evidence type="ECO:0000256" key="3">
    <source>
        <dbReference type="ARBA" id="ARBA00009504"/>
    </source>
</evidence>
<gene>
    <name evidence="12" type="ORF">BCV69DRAFT_284581</name>
</gene>
<proteinExistence type="inferred from homology"/>
<dbReference type="SMART" id="SM01194">
    <property type="entry name" value="eRF1_1"/>
    <property type="match status" value="1"/>
</dbReference>
<dbReference type="AlphaFoldDB" id="A0A316U2C6"/>
<comment type="cofactor">
    <cofactor evidence="1">
        <name>a divalent metal cation</name>
        <dbReference type="ChEBI" id="CHEBI:60240"/>
    </cofactor>
</comment>
<dbReference type="GO" id="GO:0051321">
    <property type="term" value="P:meiotic cell cycle"/>
    <property type="evidence" value="ECO:0007669"/>
    <property type="project" value="UniProtKB-KW"/>
</dbReference>
<evidence type="ECO:0000256" key="9">
    <source>
        <dbReference type="ARBA" id="ARBA00023306"/>
    </source>
</evidence>
<dbReference type="Pfam" id="PF03464">
    <property type="entry name" value="eRF1_2"/>
    <property type="match status" value="1"/>
</dbReference>
<evidence type="ECO:0000256" key="5">
    <source>
        <dbReference type="ARBA" id="ARBA00022618"/>
    </source>
</evidence>
<dbReference type="Gene3D" id="3.30.1330.30">
    <property type="match status" value="1"/>
</dbReference>
<evidence type="ECO:0000256" key="2">
    <source>
        <dbReference type="ARBA" id="ARBA00004496"/>
    </source>
</evidence>
<dbReference type="RefSeq" id="XP_025346134.1">
    <property type="nucleotide sequence ID" value="XM_025493095.1"/>
</dbReference>
<dbReference type="InterPro" id="IPR029064">
    <property type="entry name" value="Ribosomal_eL30-like_sf"/>
</dbReference>
<evidence type="ECO:0000313" key="12">
    <source>
        <dbReference type="EMBL" id="PWN18974.1"/>
    </source>
</evidence>
<dbReference type="Gene3D" id="2.30.30.870">
    <property type="entry name" value="Pelota, domain A"/>
    <property type="match status" value="1"/>
</dbReference>
<dbReference type="EMBL" id="KZ819333">
    <property type="protein sequence ID" value="PWN18974.1"/>
    <property type="molecule type" value="Genomic_DNA"/>
</dbReference>
<feature type="domain" description="eRF1/Pelota-like N-terminal" evidence="11">
    <location>
        <begin position="1"/>
        <end position="166"/>
    </location>
</feature>
<keyword evidence="13" id="KW-1185">Reference proteome</keyword>
<dbReference type="InterPro" id="IPR038069">
    <property type="entry name" value="Pelota/DOM34_N"/>
</dbReference>
<dbReference type="InterPro" id="IPR005140">
    <property type="entry name" value="eRF1_Pelota-like_N"/>
</dbReference>
<keyword evidence="9" id="KW-0131">Cell cycle</keyword>
<dbReference type="Gene3D" id="3.30.420.60">
    <property type="entry name" value="eRF1 domain 2"/>
    <property type="match status" value="1"/>
</dbReference>
<dbReference type="GO" id="GO:0071025">
    <property type="term" value="P:RNA surveillance"/>
    <property type="evidence" value="ECO:0007669"/>
    <property type="project" value="InterPro"/>
</dbReference>
<dbReference type="SUPFAM" id="SSF55315">
    <property type="entry name" value="L30e-like"/>
    <property type="match status" value="1"/>
</dbReference>
<dbReference type="SUPFAM" id="SSF53137">
    <property type="entry name" value="Translational machinery components"/>
    <property type="match status" value="1"/>
</dbReference>
<keyword evidence="8" id="KW-0469">Meiosis</keyword>
<dbReference type="GO" id="GO:0005737">
    <property type="term" value="C:cytoplasm"/>
    <property type="evidence" value="ECO:0007669"/>
    <property type="project" value="UniProtKB-SubCell"/>
</dbReference>
<dbReference type="GO" id="GO:0051301">
    <property type="term" value="P:cell division"/>
    <property type="evidence" value="ECO:0007669"/>
    <property type="project" value="UniProtKB-KW"/>
</dbReference>
<organism evidence="12 13">
    <name type="scientific">Pseudomicrostroma glucosiphilum</name>
    <dbReference type="NCBI Taxonomy" id="1684307"/>
    <lineage>
        <taxon>Eukaryota</taxon>
        <taxon>Fungi</taxon>
        <taxon>Dikarya</taxon>
        <taxon>Basidiomycota</taxon>
        <taxon>Ustilaginomycotina</taxon>
        <taxon>Exobasidiomycetes</taxon>
        <taxon>Microstromatales</taxon>
        <taxon>Microstromatales incertae sedis</taxon>
        <taxon>Pseudomicrostroma</taxon>
    </lineage>
</organism>
<dbReference type="GO" id="GO:0070651">
    <property type="term" value="P:nonfunctional rRNA decay"/>
    <property type="evidence" value="ECO:0007669"/>
    <property type="project" value="TreeGrafter"/>
</dbReference>
<comment type="subcellular location">
    <subcellularLocation>
        <location evidence="2">Cytoplasm</location>
    </subcellularLocation>
</comment>
<sequence length="452" mass="49571">MKIVSKHIERDGSGRVVLIPQEDEDMYHLLHLIQEGDLVKAPAVRRVQSESSTGSMESHRVKLNLTLQVTKTSFDATGSSAPPDPTAANAENTSAAQEATSATGGALGGGGGEGATLQVSGRVVAENPYVKMGAFHTLDLETNRQLTITKDSWDSIHLERLSDSSDVGQRAEVGAVVLGEGTAVVCLLTEHMTVVRQRIDVPLPRKRKGLPSSAGDKSLGRFHFQVYNAVLKLISLPALRLIILASPGFTRDSVYDFLFEEAVKRGDKALIGSEARRKFLKIHCSSPHVHSLMEVLRSPEVSTQLKDTKFAREGQLLEKFMRMLSSDELRAWYSEKHVLLAADRGAIQTLLISDGLFRSADPVRRKKFVKLVEEVRAQGGEVAIFSSMHESGRQLNGLTGIAAILTWPMDVEEVEEEEEEERRRKGLSEKGEAAPEEPGLPEPNRNLEVQGE</sequence>
<keyword evidence="7" id="KW-0498">Mitosis</keyword>
<dbReference type="GO" id="GO:0006412">
    <property type="term" value="P:translation"/>
    <property type="evidence" value="ECO:0007669"/>
    <property type="project" value="UniProtKB-ARBA"/>
</dbReference>
<dbReference type="FunFam" id="3.30.420.60:FF:000004">
    <property type="entry name" value="Protein DOM34 homolog"/>
    <property type="match status" value="1"/>
</dbReference>
<dbReference type="GO" id="GO:0032790">
    <property type="term" value="P:ribosome disassembly"/>
    <property type="evidence" value="ECO:0007669"/>
    <property type="project" value="TreeGrafter"/>
</dbReference>
<feature type="compositionally biased region" description="Basic and acidic residues" evidence="10">
    <location>
        <begin position="421"/>
        <end position="433"/>
    </location>
</feature>
<keyword evidence="6" id="KW-0479">Metal-binding</keyword>
<evidence type="ECO:0000256" key="7">
    <source>
        <dbReference type="ARBA" id="ARBA00022776"/>
    </source>
</evidence>
<accession>A0A316U2C6</accession>
<dbReference type="NCBIfam" id="TIGR00111">
    <property type="entry name" value="pelota"/>
    <property type="match status" value="1"/>
</dbReference>
<dbReference type="GO" id="GO:0070966">
    <property type="term" value="P:nuclear-transcribed mRNA catabolic process, no-go decay"/>
    <property type="evidence" value="ECO:0007669"/>
    <property type="project" value="InterPro"/>
</dbReference>
<feature type="region of interest" description="Disordered" evidence="10">
    <location>
        <begin position="412"/>
        <end position="452"/>
    </location>
</feature>
<dbReference type="InterPro" id="IPR058547">
    <property type="entry name" value="Pelota_N"/>
</dbReference>
<protein>
    <recommendedName>
        <fullName evidence="11">eRF1/Pelota-like N-terminal domain-containing protein</fullName>
    </recommendedName>
</protein>
<dbReference type="GO" id="GO:0070481">
    <property type="term" value="P:nuclear-transcribed mRNA catabolic process, non-stop decay"/>
    <property type="evidence" value="ECO:0007669"/>
    <property type="project" value="InterPro"/>
</dbReference>
<evidence type="ECO:0000256" key="6">
    <source>
        <dbReference type="ARBA" id="ARBA00022723"/>
    </source>
</evidence>
<dbReference type="OrthoDB" id="10249111at2759"/>
<dbReference type="SUPFAM" id="SSF159065">
    <property type="entry name" value="Dom34/Pelota N-terminal domain-like"/>
    <property type="match status" value="1"/>
</dbReference>
<dbReference type="GO" id="GO:0046872">
    <property type="term" value="F:metal ion binding"/>
    <property type="evidence" value="ECO:0007669"/>
    <property type="project" value="UniProtKB-KW"/>
</dbReference>
<feature type="region of interest" description="Disordered" evidence="10">
    <location>
        <begin position="74"/>
        <end position="113"/>
    </location>
</feature>
<evidence type="ECO:0000256" key="4">
    <source>
        <dbReference type="ARBA" id="ARBA00022490"/>
    </source>
</evidence>
<reference evidence="12 13" key="1">
    <citation type="journal article" date="2018" name="Mol. Biol. Evol.">
        <title>Broad Genomic Sampling Reveals a Smut Pathogenic Ancestry of the Fungal Clade Ustilaginomycotina.</title>
        <authorList>
            <person name="Kijpornyongpan T."/>
            <person name="Mondo S.J."/>
            <person name="Barry K."/>
            <person name="Sandor L."/>
            <person name="Lee J."/>
            <person name="Lipzen A."/>
            <person name="Pangilinan J."/>
            <person name="LaButti K."/>
            <person name="Hainaut M."/>
            <person name="Henrissat B."/>
            <person name="Grigoriev I.V."/>
            <person name="Spatafora J.W."/>
            <person name="Aime M.C."/>
        </authorList>
    </citation>
    <scope>NUCLEOTIDE SEQUENCE [LARGE SCALE GENOMIC DNA]</scope>
    <source>
        <strain evidence="12 13">MCA 4718</strain>
    </source>
</reference>
<dbReference type="PANTHER" id="PTHR10853">
    <property type="entry name" value="PELOTA"/>
    <property type="match status" value="1"/>
</dbReference>
<dbReference type="InterPro" id="IPR004405">
    <property type="entry name" value="TF_pelota"/>
</dbReference>
<comment type="similarity">
    <text evidence="3">Belongs to the eukaryotic release factor 1 family. Pelota subfamily.</text>
</comment>
<dbReference type="Pfam" id="PF26356">
    <property type="entry name" value="Pelota_N"/>
    <property type="match status" value="1"/>
</dbReference>
<dbReference type="InterPro" id="IPR005141">
    <property type="entry name" value="eRF1_2"/>
</dbReference>
<keyword evidence="4" id="KW-0963">Cytoplasm</keyword>
<dbReference type="PANTHER" id="PTHR10853:SF0">
    <property type="entry name" value="PROTEIN PELOTA HOMOLOG"/>
    <property type="match status" value="1"/>
</dbReference>
<dbReference type="GeneID" id="37014829"/>
<evidence type="ECO:0000256" key="8">
    <source>
        <dbReference type="ARBA" id="ARBA00023254"/>
    </source>
</evidence>
<dbReference type="Pfam" id="PF03465">
    <property type="entry name" value="eRF1_3"/>
    <property type="match status" value="1"/>
</dbReference>
<name>A0A316U2C6_9BASI</name>